<reference evidence="2 3" key="1">
    <citation type="submission" date="2023-07" db="EMBL/GenBank/DDBJ databases">
        <title>Genomic Encyclopedia of Type Strains, Phase IV (KMG-IV): sequencing the most valuable type-strain genomes for metagenomic binning, comparative biology and taxonomic classification.</title>
        <authorList>
            <person name="Goeker M."/>
        </authorList>
    </citation>
    <scope>NUCLEOTIDE SEQUENCE [LARGE SCALE GENOMIC DNA]</scope>
    <source>
        <strain evidence="2 3">DSM 16784</strain>
    </source>
</reference>
<dbReference type="PANTHER" id="PTHR43792">
    <property type="entry name" value="GNAT FAMILY, PUTATIVE (AFU_ORTHOLOGUE AFUA_3G00765)-RELATED-RELATED"/>
    <property type="match status" value="1"/>
</dbReference>
<accession>A0ABU0DXP5</accession>
<dbReference type="PROSITE" id="PS51186">
    <property type="entry name" value="GNAT"/>
    <property type="match status" value="1"/>
</dbReference>
<dbReference type="Gene3D" id="3.40.630.30">
    <property type="match status" value="1"/>
</dbReference>
<dbReference type="Proteomes" id="UP001230220">
    <property type="component" value="Unassembled WGS sequence"/>
</dbReference>
<dbReference type="InterPro" id="IPR016181">
    <property type="entry name" value="Acyl_CoA_acyltransferase"/>
</dbReference>
<evidence type="ECO:0000313" key="2">
    <source>
        <dbReference type="EMBL" id="MDQ0359392.1"/>
    </source>
</evidence>
<name>A0ABU0DXP5_9FIRM</name>
<protein>
    <submittedName>
        <fullName evidence="2">RimJ/RimL family protein N-acetyltransferase</fullName>
    </submittedName>
</protein>
<evidence type="ECO:0000313" key="3">
    <source>
        <dbReference type="Proteomes" id="UP001230220"/>
    </source>
</evidence>
<keyword evidence="3" id="KW-1185">Reference proteome</keyword>
<comment type="caution">
    <text evidence="2">The sequence shown here is derived from an EMBL/GenBank/DDBJ whole genome shotgun (WGS) entry which is preliminary data.</text>
</comment>
<sequence>MNHLIETERLYLREMSNDDYASLSSILQDEETMYAYEGAFSDEEVKNWMNWLLDSYKQHGHGLWAVVLKANDEMIGQCGITVQNVEGKELLEVGYLFHKNHWHKGYAAEAARGCRDYAFNVLKTDAVYSIIRDTNIASMNVAIRNGMHIEKRYIKHYRGIDMPHFLFVVRNEES</sequence>
<dbReference type="PANTHER" id="PTHR43792:SF1">
    <property type="entry name" value="N-ACETYLTRANSFERASE DOMAIN-CONTAINING PROTEIN"/>
    <property type="match status" value="1"/>
</dbReference>
<evidence type="ECO:0000259" key="1">
    <source>
        <dbReference type="PROSITE" id="PS51186"/>
    </source>
</evidence>
<gene>
    <name evidence="2" type="ORF">J2S15_000123</name>
</gene>
<dbReference type="RefSeq" id="WP_307404464.1">
    <property type="nucleotide sequence ID" value="NZ_JAUSUR010000001.1"/>
</dbReference>
<organism evidence="2 3">
    <name type="scientific">Breznakia pachnodae</name>
    <dbReference type="NCBI Taxonomy" id="265178"/>
    <lineage>
        <taxon>Bacteria</taxon>
        <taxon>Bacillati</taxon>
        <taxon>Bacillota</taxon>
        <taxon>Erysipelotrichia</taxon>
        <taxon>Erysipelotrichales</taxon>
        <taxon>Erysipelotrichaceae</taxon>
        <taxon>Breznakia</taxon>
    </lineage>
</organism>
<dbReference type="InterPro" id="IPR051531">
    <property type="entry name" value="N-acetyltransferase"/>
</dbReference>
<dbReference type="Pfam" id="PF13302">
    <property type="entry name" value="Acetyltransf_3"/>
    <property type="match status" value="1"/>
</dbReference>
<feature type="domain" description="N-acetyltransferase" evidence="1">
    <location>
        <begin position="10"/>
        <end position="172"/>
    </location>
</feature>
<dbReference type="EMBL" id="JAUSUR010000001">
    <property type="protein sequence ID" value="MDQ0359392.1"/>
    <property type="molecule type" value="Genomic_DNA"/>
</dbReference>
<dbReference type="SUPFAM" id="SSF55729">
    <property type="entry name" value="Acyl-CoA N-acyltransferases (Nat)"/>
    <property type="match status" value="1"/>
</dbReference>
<dbReference type="InterPro" id="IPR000182">
    <property type="entry name" value="GNAT_dom"/>
</dbReference>
<proteinExistence type="predicted"/>